<feature type="transmembrane region" description="Helical" evidence="2">
    <location>
        <begin position="6"/>
        <end position="26"/>
    </location>
</feature>
<sequence length="222" mass="24381">MEYYFYVILIFAIVLKLTVYLCWYQVRRNSAAREVRIIMPDGSTRCAVISAHGRVHQLQRSQRTSEERQNLPQAELLSPYDNQGMVECPVQPRYGDSLNPQGQFTGPPEYSSQEWKLPKYEEVTGMPPPYTSEEPEMASAVQPVEPVLSEPVQILGPPPAYPGTASFPVSAHTEQTTNELPSFSPPVVPMTSGVFASDLTTSSSGSNATIVPTTIPSTAGQS</sequence>
<evidence type="ECO:0000313" key="3">
    <source>
        <dbReference type="EnsemblMetazoa" id="XP_038070082.1"/>
    </source>
</evidence>
<dbReference type="AlphaFoldDB" id="A0A914B248"/>
<keyword evidence="2" id="KW-0472">Membrane</keyword>
<keyword evidence="2" id="KW-1133">Transmembrane helix</keyword>
<feature type="compositionally biased region" description="Polar residues" evidence="1">
    <location>
        <begin position="172"/>
        <end position="181"/>
    </location>
</feature>
<protein>
    <submittedName>
        <fullName evidence="3">Uncharacterized protein</fullName>
    </submittedName>
</protein>
<feature type="region of interest" description="Disordered" evidence="1">
    <location>
        <begin position="166"/>
        <end position="187"/>
    </location>
</feature>
<dbReference type="GeneID" id="119739279"/>
<evidence type="ECO:0000256" key="2">
    <source>
        <dbReference type="SAM" id="Phobius"/>
    </source>
</evidence>
<dbReference type="OMA" id="MEYYFYV"/>
<dbReference type="RefSeq" id="XP_038070082.1">
    <property type="nucleotide sequence ID" value="XM_038214154.1"/>
</dbReference>
<accession>A0A914B248</accession>
<evidence type="ECO:0000256" key="1">
    <source>
        <dbReference type="SAM" id="MobiDB-lite"/>
    </source>
</evidence>
<reference evidence="3" key="1">
    <citation type="submission" date="2022-11" db="UniProtKB">
        <authorList>
            <consortium name="EnsemblMetazoa"/>
        </authorList>
    </citation>
    <scope>IDENTIFICATION</scope>
</reference>
<evidence type="ECO:0000313" key="4">
    <source>
        <dbReference type="Proteomes" id="UP000887568"/>
    </source>
</evidence>
<dbReference type="Proteomes" id="UP000887568">
    <property type="component" value="Unplaced"/>
</dbReference>
<keyword evidence="2" id="KW-0812">Transmembrane</keyword>
<dbReference type="EnsemblMetazoa" id="XM_038214154.1">
    <property type="protein sequence ID" value="XP_038070082.1"/>
    <property type="gene ID" value="LOC119739279"/>
</dbReference>
<organism evidence="3 4">
    <name type="scientific">Patiria miniata</name>
    <name type="common">Bat star</name>
    <name type="synonym">Asterina miniata</name>
    <dbReference type="NCBI Taxonomy" id="46514"/>
    <lineage>
        <taxon>Eukaryota</taxon>
        <taxon>Metazoa</taxon>
        <taxon>Echinodermata</taxon>
        <taxon>Eleutherozoa</taxon>
        <taxon>Asterozoa</taxon>
        <taxon>Asteroidea</taxon>
        <taxon>Valvatacea</taxon>
        <taxon>Valvatida</taxon>
        <taxon>Asterinidae</taxon>
        <taxon>Patiria</taxon>
    </lineage>
</organism>
<dbReference type="OrthoDB" id="10044586at2759"/>
<proteinExistence type="predicted"/>
<feature type="region of interest" description="Disordered" evidence="1">
    <location>
        <begin position="199"/>
        <end position="222"/>
    </location>
</feature>
<name>A0A914B248_PATMI</name>
<keyword evidence="4" id="KW-1185">Reference proteome</keyword>